<evidence type="ECO:0000313" key="2">
    <source>
        <dbReference type="EMBL" id="KAJ8381212.1"/>
    </source>
</evidence>
<dbReference type="InterPro" id="IPR011078">
    <property type="entry name" value="PyrdxlP_homeostasis"/>
</dbReference>
<dbReference type="OrthoDB" id="10264196at2759"/>
<name>A0A9Q1GDF5_SYNKA</name>
<keyword evidence="1" id="KW-0663">Pyridoxal phosphate</keyword>
<organism evidence="2 3">
    <name type="scientific">Synaphobranchus kaupii</name>
    <name type="common">Kaup's arrowtooth eel</name>
    <dbReference type="NCBI Taxonomy" id="118154"/>
    <lineage>
        <taxon>Eukaryota</taxon>
        <taxon>Metazoa</taxon>
        <taxon>Chordata</taxon>
        <taxon>Craniata</taxon>
        <taxon>Vertebrata</taxon>
        <taxon>Euteleostomi</taxon>
        <taxon>Actinopterygii</taxon>
        <taxon>Neopterygii</taxon>
        <taxon>Teleostei</taxon>
        <taxon>Anguilliformes</taxon>
        <taxon>Synaphobranchidae</taxon>
        <taxon>Synaphobranchus</taxon>
    </lineage>
</organism>
<dbReference type="Gene3D" id="3.20.20.10">
    <property type="entry name" value="Alanine racemase"/>
    <property type="match status" value="1"/>
</dbReference>
<keyword evidence="3" id="KW-1185">Reference proteome</keyword>
<gene>
    <name evidence="2" type="ORF">SKAU_G00019900</name>
</gene>
<dbReference type="AlphaFoldDB" id="A0A9Q1GDF5"/>
<dbReference type="EMBL" id="JAINUF010000001">
    <property type="protein sequence ID" value="KAJ8381212.1"/>
    <property type="molecule type" value="Genomic_DNA"/>
</dbReference>
<evidence type="ECO:0000256" key="1">
    <source>
        <dbReference type="ARBA" id="ARBA00022898"/>
    </source>
</evidence>
<comment type="caution">
    <text evidence="2">The sequence shown here is derived from an EMBL/GenBank/DDBJ whole genome shotgun (WGS) entry which is preliminary data.</text>
</comment>
<dbReference type="PANTHER" id="PTHR10146">
    <property type="entry name" value="PROLINE SYNTHETASE CO-TRANSCRIBED BACTERIAL HOMOLOG PROTEIN"/>
    <property type="match status" value="1"/>
</dbReference>
<evidence type="ECO:0000313" key="3">
    <source>
        <dbReference type="Proteomes" id="UP001152622"/>
    </source>
</evidence>
<dbReference type="PANTHER" id="PTHR10146:SF14">
    <property type="entry name" value="PYRIDOXAL PHOSPHATE HOMEOSTASIS PROTEIN"/>
    <property type="match status" value="1"/>
</dbReference>
<dbReference type="GO" id="GO:0030170">
    <property type="term" value="F:pyridoxal phosphate binding"/>
    <property type="evidence" value="ECO:0007669"/>
    <property type="project" value="InterPro"/>
</dbReference>
<dbReference type="Proteomes" id="UP001152622">
    <property type="component" value="Chromosome 1"/>
</dbReference>
<dbReference type="InterPro" id="IPR029066">
    <property type="entry name" value="PLP-binding_barrel"/>
</dbReference>
<proteinExistence type="predicted"/>
<sequence>MWKVGMSEEIGKALQAVVDRAKQAAARRPQVLQNVTPRLVAVSKTKPPEMVVGAYQQGQRNFGENYVSTLLKHTEAAARYTAVSQSSVQWLFM</sequence>
<accession>A0A9Q1GDF5</accession>
<dbReference type="SUPFAM" id="SSF51419">
    <property type="entry name" value="PLP-binding barrel"/>
    <property type="match status" value="1"/>
</dbReference>
<protein>
    <submittedName>
        <fullName evidence="2">Uncharacterized protein</fullName>
    </submittedName>
</protein>
<reference evidence="2" key="1">
    <citation type="journal article" date="2023" name="Science">
        <title>Genome structures resolve the early diversification of teleost fishes.</title>
        <authorList>
            <person name="Parey E."/>
            <person name="Louis A."/>
            <person name="Montfort J."/>
            <person name="Bouchez O."/>
            <person name="Roques C."/>
            <person name="Iampietro C."/>
            <person name="Lluch J."/>
            <person name="Castinel A."/>
            <person name="Donnadieu C."/>
            <person name="Desvignes T."/>
            <person name="Floi Bucao C."/>
            <person name="Jouanno E."/>
            <person name="Wen M."/>
            <person name="Mejri S."/>
            <person name="Dirks R."/>
            <person name="Jansen H."/>
            <person name="Henkel C."/>
            <person name="Chen W.J."/>
            <person name="Zahm M."/>
            <person name="Cabau C."/>
            <person name="Klopp C."/>
            <person name="Thompson A.W."/>
            <person name="Robinson-Rechavi M."/>
            <person name="Braasch I."/>
            <person name="Lecointre G."/>
            <person name="Bobe J."/>
            <person name="Postlethwait J.H."/>
            <person name="Berthelot C."/>
            <person name="Roest Crollius H."/>
            <person name="Guiguen Y."/>
        </authorList>
    </citation>
    <scope>NUCLEOTIDE SEQUENCE</scope>
    <source>
        <strain evidence="2">WJC10195</strain>
    </source>
</reference>